<protein>
    <submittedName>
        <fullName evidence="1">Uncharacterized protein</fullName>
    </submittedName>
</protein>
<sequence length="141" mass="15000">MPAIATQCPQIKVRNGGGVMFAYANDKVGSAKDLQFQAVIDGQSRNCIVSNGLITVKMGVIGRLILGPSGSNASMNLPLRFVVERDDVAVFSQVYNIPMTVTPPSRSEEFVKVVENVAIPYLGGDNIVIWVGFDPKAGSSA</sequence>
<dbReference type="EMBL" id="UOEO01000210">
    <property type="protein sequence ID" value="VAW22699.1"/>
    <property type="molecule type" value="Genomic_DNA"/>
</dbReference>
<accession>A0A3B0UDS8</accession>
<dbReference type="AlphaFoldDB" id="A0A3B0UDS8"/>
<proteinExistence type="predicted"/>
<organism evidence="1">
    <name type="scientific">hydrothermal vent metagenome</name>
    <dbReference type="NCBI Taxonomy" id="652676"/>
    <lineage>
        <taxon>unclassified sequences</taxon>
        <taxon>metagenomes</taxon>
        <taxon>ecological metagenomes</taxon>
    </lineage>
</organism>
<evidence type="ECO:0000313" key="1">
    <source>
        <dbReference type="EMBL" id="VAW22699.1"/>
    </source>
</evidence>
<reference evidence="1" key="1">
    <citation type="submission" date="2018-06" db="EMBL/GenBank/DDBJ databases">
        <authorList>
            <person name="Zhirakovskaya E."/>
        </authorList>
    </citation>
    <scope>NUCLEOTIDE SEQUENCE</scope>
</reference>
<name>A0A3B0UDS8_9ZZZZ</name>
<gene>
    <name evidence="1" type="ORF">MNBD_ALPHA12-1956</name>
</gene>